<gene>
    <name evidence="1" type="ORF">ABT39_MTgene2095</name>
</gene>
<accession>A0A101LV95</accession>
<dbReference type="AlphaFoldDB" id="A0A101LV95"/>
<sequence length="42" mass="4492">MPNGLSFPGCRIKRLQSKSLFFLLGRIQPVAVNSLLAAFSGG</sequence>
<keyword evidence="1" id="KW-0496">Mitochondrion</keyword>
<protein>
    <submittedName>
        <fullName evidence="1">Uncharacterized protein</fullName>
    </submittedName>
</protein>
<evidence type="ECO:0000313" key="1">
    <source>
        <dbReference type="EMBL" id="KUM45992.1"/>
    </source>
</evidence>
<comment type="caution">
    <text evidence="1">The sequence shown here is derived from an EMBL/GenBank/DDBJ whole genome shotgun (WGS) entry which is preliminary data.</text>
</comment>
<reference evidence="1" key="1">
    <citation type="journal article" date="2015" name="Genome Biol. Evol.">
        <title>Organellar Genomes of White Spruce (Picea glauca): Assembly and Annotation.</title>
        <authorList>
            <person name="Jackman S.D."/>
            <person name="Warren R.L."/>
            <person name="Gibb E.A."/>
            <person name="Vandervalk B.P."/>
            <person name="Mohamadi H."/>
            <person name="Chu J."/>
            <person name="Raymond A."/>
            <person name="Pleasance S."/>
            <person name="Coope R."/>
            <person name="Wildung M.R."/>
            <person name="Ritland C.E."/>
            <person name="Bousquet J."/>
            <person name="Jones S.J."/>
            <person name="Bohlmann J."/>
            <person name="Birol I."/>
        </authorList>
    </citation>
    <scope>NUCLEOTIDE SEQUENCE [LARGE SCALE GENOMIC DNA]</scope>
    <source>
        <tissue evidence="1">Flushing bud</tissue>
    </source>
</reference>
<dbReference type="EMBL" id="LKAM01000014">
    <property type="protein sequence ID" value="KUM45992.1"/>
    <property type="molecule type" value="Genomic_DNA"/>
</dbReference>
<name>A0A101LV95_PICGL</name>
<proteinExistence type="predicted"/>
<geneLocation type="mitochondrion" evidence="1"/>
<organism evidence="1">
    <name type="scientific">Picea glauca</name>
    <name type="common">White spruce</name>
    <name type="synonym">Pinus glauca</name>
    <dbReference type="NCBI Taxonomy" id="3330"/>
    <lineage>
        <taxon>Eukaryota</taxon>
        <taxon>Viridiplantae</taxon>
        <taxon>Streptophyta</taxon>
        <taxon>Embryophyta</taxon>
        <taxon>Tracheophyta</taxon>
        <taxon>Spermatophyta</taxon>
        <taxon>Pinopsida</taxon>
        <taxon>Pinidae</taxon>
        <taxon>Conifers I</taxon>
        <taxon>Pinales</taxon>
        <taxon>Pinaceae</taxon>
        <taxon>Picea</taxon>
    </lineage>
</organism>